<name>A0A8H7D5M1_9AGAR</name>
<comment type="caution">
    <text evidence="2">The sequence shown here is derived from an EMBL/GenBank/DDBJ whole genome shotgun (WGS) entry which is preliminary data.</text>
</comment>
<evidence type="ECO:0000256" key="1">
    <source>
        <dbReference type="SAM" id="MobiDB-lite"/>
    </source>
</evidence>
<dbReference type="Proteomes" id="UP000620124">
    <property type="component" value="Unassembled WGS sequence"/>
</dbReference>
<reference evidence="2" key="1">
    <citation type="submission" date="2020-05" db="EMBL/GenBank/DDBJ databases">
        <title>Mycena genomes resolve the evolution of fungal bioluminescence.</title>
        <authorList>
            <person name="Tsai I.J."/>
        </authorList>
    </citation>
    <scope>NUCLEOTIDE SEQUENCE</scope>
    <source>
        <strain evidence="2">CCC161011</strain>
    </source>
</reference>
<organism evidence="2 3">
    <name type="scientific">Mycena venus</name>
    <dbReference type="NCBI Taxonomy" id="2733690"/>
    <lineage>
        <taxon>Eukaryota</taxon>
        <taxon>Fungi</taxon>
        <taxon>Dikarya</taxon>
        <taxon>Basidiomycota</taxon>
        <taxon>Agaricomycotina</taxon>
        <taxon>Agaricomycetes</taxon>
        <taxon>Agaricomycetidae</taxon>
        <taxon>Agaricales</taxon>
        <taxon>Marasmiineae</taxon>
        <taxon>Mycenaceae</taxon>
        <taxon>Mycena</taxon>
    </lineage>
</organism>
<evidence type="ECO:0000313" key="3">
    <source>
        <dbReference type="Proteomes" id="UP000620124"/>
    </source>
</evidence>
<feature type="region of interest" description="Disordered" evidence="1">
    <location>
        <begin position="37"/>
        <end position="56"/>
    </location>
</feature>
<gene>
    <name evidence="2" type="ORF">MVEN_00575600</name>
</gene>
<accession>A0A8H7D5M1</accession>
<proteinExistence type="predicted"/>
<dbReference type="OrthoDB" id="2850098at2759"/>
<protein>
    <submittedName>
        <fullName evidence="2">Uncharacterized protein</fullName>
    </submittedName>
</protein>
<sequence length="147" mass="16428">MGILIVNSHASTTLTETISARELQWLQPLLPAKSSSRTTTATYLSSARPPPRPRTSPPYFAPSIQVDDKTITVEEFRAIVPPNTEITAERFVADVEARTLAVRVKIHVPAMGLKMTEHVFYELDSEWRINKVVRLYAIEGNEVPIGN</sequence>
<dbReference type="EMBL" id="JACAZI010000004">
    <property type="protein sequence ID" value="KAF7362290.1"/>
    <property type="molecule type" value="Genomic_DNA"/>
</dbReference>
<dbReference type="AlphaFoldDB" id="A0A8H7D5M1"/>
<evidence type="ECO:0000313" key="2">
    <source>
        <dbReference type="EMBL" id="KAF7362290.1"/>
    </source>
</evidence>
<keyword evidence="3" id="KW-1185">Reference proteome</keyword>